<dbReference type="RefSeq" id="WP_047846505.1">
    <property type="nucleotide sequence ID" value="NZ_AEJF01000075.1"/>
</dbReference>
<evidence type="ECO:0000313" key="2">
    <source>
        <dbReference type="EMBL" id="KLU26160.1"/>
    </source>
</evidence>
<reference evidence="2 3" key="1">
    <citation type="journal article" date="2015" name="Genome Announc.">
        <title>Draft Genome Sequence of Burkholderia sp. Strain PML1(12), an Ectomycorrhizosphere-Inhabiting Bacterium with Effective Mineral-Weathering Ability.</title>
        <authorList>
            <person name="Uroz S."/>
            <person name="Oger P."/>
        </authorList>
    </citation>
    <scope>NUCLEOTIDE SEQUENCE [LARGE SCALE GENOMIC DNA]</scope>
    <source>
        <strain evidence="3">PML1(12)</strain>
    </source>
</reference>
<dbReference type="InterPro" id="IPR010127">
    <property type="entry name" value="Phasin_subfam-1"/>
</dbReference>
<sequence length="141" mass="15630">MTKPEHSDPFSQFSAMFQQYKLPGFDVQAILDARRKDVEALAAANRVAFGGIEALRDKQIEILRRALSDFQGIAQQFAGSPKEASANPTEVVQKALHQALADMQDIAQKTQQAQTEAYAIVTKRIEEAAKELKSSLEQPKQ</sequence>
<comment type="caution">
    <text evidence="2">The sequence shown here is derived from an EMBL/GenBank/DDBJ whole genome shotgun (WGS) entry which is preliminary data.</text>
</comment>
<dbReference type="NCBIfam" id="TIGR01841">
    <property type="entry name" value="phasin"/>
    <property type="match status" value="1"/>
</dbReference>
<gene>
    <name evidence="2" type="ORF">EOS_10155</name>
</gene>
<dbReference type="InterPro" id="IPR018968">
    <property type="entry name" value="Phasin"/>
</dbReference>
<proteinExistence type="predicted"/>
<keyword evidence="3" id="KW-1185">Reference proteome</keyword>
<dbReference type="EMBL" id="AEJF01000075">
    <property type="protein sequence ID" value="KLU26160.1"/>
    <property type="molecule type" value="Genomic_DNA"/>
</dbReference>
<evidence type="ECO:0000313" key="3">
    <source>
        <dbReference type="Proteomes" id="UP000035963"/>
    </source>
</evidence>
<organism evidence="2 3">
    <name type="scientific">Caballeronia mineralivorans PML1(12)</name>
    <dbReference type="NCBI Taxonomy" id="908627"/>
    <lineage>
        <taxon>Bacteria</taxon>
        <taxon>Pseudomonadati</taxon>
        <taxon>Pseudomonadota</taxon>
        <taxon>Betaproteobacteria</taxon>
        <taxon>Burkholderiales</taxon>
        <taxon>Burkholderiaceae</taxon>
        <taxon>Caballeronia</taxon>
    </lineage>
</organism>
<evidence type="ECO:0000259" key="1">
    <source>
        <dbReference type="Pfam" id="PF09361"/>
    </source>
</evidence>
<dbReference type="OrthoDB" id="8964077at2"/>
<dbReference type="Proteomes" id="UP000035963">
    <property type="component" value="Unassembled WGS sequence"/>
</dbReference>
<name>A0A0J1D068_9BURK</name>
<protein>
    <submittedName>
        <fullName evidence="2">Chemotaxis protein</fullName>
    </submittedName>
</protein>
<dbReference type="PATRIC" id="fig|908627.4.peg.2243"/>
<dbReference type="AlphaFoldDB" id="A0A0J1D068"/>
<accession>A0A0J1D068</accession>
<dbReference type="Pfam" id="PF09361">
    <property type="entry name" value="Phasin_2"/>
    <property type="match status" value="1"/>
</dbReference>
<feature type="domain" description="Phasin" evidence="1">
    <location>
        <begin position="30"/>
        <end position="125"/>
    </location>
</feature>